<gene>
    <name evidence="18" type="ORF">POM88_004127</name>
</gene>
<protein>
    <recommendedName>
        <fullName evidence="13">Receptor-like serine/threonine-protein kinase</fullName>
        <ecNumber evidence="13">2.7.11.1</ecNumber>
    </recommendedName>
</protein>
<dbReference type="GO" id="GO:0048544">
    <property type="term" value="P:recognition of pollen"/>
    <property type="evidence" value="ECO:0007669"/>
    <property type="project" value="InterPro"/>
</dbReference>
<dbReference type="InterPro" id="IPR000858">
    <property type="entry name" value="S_locus_glycoprot_dom"/>
</dbReference>
<evidence type="ECO:0000256" key="14">
    <source>
        <dbReference type="SAM" id="Phobius"/>
    </source>
</evidence>
<dbReference type="Pfam" id="PF01453">
    <property type="entry name" value="B_lectin"/>
    <property type="match status" value="1"/>
</dbReference>
<feature type="transmembrane region" description="Helical" evidence="14">
    <location>
        <begin position="438"/>
        <end position="459"/>
    </location>
</feature>
<dbReference type="InterPro" id="IPR024171">
    <property type="entry name" value="SRK-like_kinase"/>
</dbReference>
<dbReference type="PROSITE" id="PS00108">
    <property type="entry name" value="PROTEIN_KINASE_ST"/>
    <property type="match status" value="1"/>
</dbReference>
<keyword evidence="4 13" id="KW-0808">Transferase</keyword>
<dbReference type="InterPro" id="IPR036426">
    <property type="entry name" value="Bulb-type_lectin_dom_sf"/>
</dbReference>
<reference evidence="18" key="1">
    <citation type="submission" date="2023-02" db="EMBL/GenBank/DDBJ databases">
        <title>Genome of toxic invasive species Heracleum sosnowskyi carries increased number of genes despite the absence of recent whole-genome duplications.</title>
        <authorList>
            <person name="Schelkunov M."/>
            <person name="Shtratnikova V."/>
            <person name="Makarenko M."/>
            <person name="Klepikova A."/>
            <person name="Omelchenko D."/>
            <person name="Novikova G."/>
            <person name="Obukhova E."/>
            <person name="Bogdanov V."/>
            <person name="Penin A."/>
            <person name="Logacheva M."/>
        </authorList>
    </citation>
    <scope>NUCLEOTIDE SEQUENCE</scope>
    <source>
        <strain evidence="18">Hsosn_3</strain>
        <tissue evidence="18">Leaf</tissue>
    </source>
</reference>
<dbReference type="Gene3D" id="3.30.200.20">
    <property type="entry name" value="Phosphorylase Kinase, domain 1"/>
    <property type="match status" value="1"/>
</dbReference>
<comment type="caution">
    <text evidence="18">The sequence shown here is derived from an EMBL/GenBank/DDBJ whole genome shotgun (WGS) entry which is preliminary data.</text>
</comment>
<dbReference type="InterPro" id="IPR001480">
    <property type="entry name" value="Bulb-type_lectin_dom"/>
</dbReference>
<evidence type="ECO:0000256" key="4">
    <source>
        <dbReference type="ARBA" id="ARBA00022679"/>
    </source>
</evidence>
<keyword evidence="9" id="KW-1015">Disulfide bond</keyword>
<keyword evidence="7 13" id="KW-0418">Kinase</keyword>
<keyword evidence="6 13" id="KW-0547">Nucleotide-binding</keyword>
<dbReference type="InterPro" id="IPR001245">
    <property type="entry name" value="Ser-Thr/Tyr_kinase_cat_dom"/>
</dbReference>
<dbReference type="FunFam" id="2.90.10.10:FF:000001">
    <property type="entry name" value="G-type lectin S-receptor-like serine/threonine-protein kinase"/>
    <property type="match status" value="1"/>
</dbReference>
<keyword evidence="3 13" id="KW-0723">Serine/threonine-protein kinase</keyword>
<dbReference type="SUPFAM" id="SSF51110">
    <property type="entry name" value="alpha-D-mannose-specific plant lectins"/>
    <property type="match status" value="1"/>
</dbReference>
<evidence type="ECO:0000259" key="17">
    <source>
        <dbReference type="PROSITE" id="PS50948"/>
    </source>
</evidence>
<keyword evidence="8 13" id="KW-0067">ATP-binding</keyword>
<dbReference type="PROSITE" id="PS50011">
    <property type="entry name" value="PROTEIN_KINASE_DOM"/>
    <property type="match status" value="1"/>
</dbReference>
<dbReference type="Pfam" id="PF00954">
    <property type="entry name" value="S_locus_glycop"/>
    <property type="match status" value="1"/>
</dbReference>
<keyword evidence="2" id="KW-1003">Cell membrane</keyword>
<dbReference type="Gene3D" id="1.10.510.10">
    <property type="entry name" value="Transferase(Phosphotransferase) domain 1"/>
    <property type="match status" value="1"/>
</dbReference>
<proteinExistence type="inferred from homology"/>
<comment type="catalytic activity">
    <reaction evidence="12 13">
        <text>L-seryl-[protein] + ATP = O-phospho-L-seryl-[protein] + ADP + H(+)</text>
        <dbReference type="Rhea" id="RHEA:17989"/>
        <dbReference type="Rhea" id="RHEA-COMP:9863"/>
        <dbReference type="Rhea" id="RHEA-COMP:11604"/>
        <dbReference type="ChEBI" id="CHEBI:15378"/>
        <dbReference type="ChEBI" id="CHEBI:29999"/>
        <dbReference type="ChEBI" id="CHEBI:30616"/>
        <dbReference type="ChEBI" id="CHEBI:83421"/>
        <dbReference type="ChEBI" id="CHEBI:456216"/>
        <dbReference type="EC" id="2.7.11.1"/>
    </reaction>
</comment>
<dbReference type="Proteomes" id="UP001237642">
    <property type="component" value="Unassembled WGS sequence"/>
</dbReference>
<dbReference type="SMART" id="SM00108">
    <property type="entry name" value="B_lectin"/>
    <property type="match status" value="1"/>
</dbReference>
<organism evidence="18 19">
    <name type="scientific">Heracleum sosnowskyi</name>
    <dbReference type="NCBI Taxonomy" id="360622"/>
    <lineage>
        <taxon>Eukaryota</taxon>
        <taxon>Viridiplantae</taxon>
        <taxon>Streptophyta</taxon>
        <taxon>Embryophyta</taxon>
        <taxon>Tracheophyta</taxon>
        <taxon>Spermatophyta</taxon>
        <taxon>Magnoliopsida</taxon>
        <taxon>eudicotyledons</taxon>
        <taxon>Gunneridae</taxon>
        <taxon>Pentapetalae</taxon>
        <taxon>asterids</taxon>
        <taxon>campanulids</taxon>
        <taxon>Apiales</taxon>
        <taxon>Apiaceae</taxon>
        <taxon>Apioideae</taxon>
        <taxon>apioid superclade</taxon>
        <taxon>Tordylieae</taxon>
        <taxon>Tordyliinae</taxon>
        <taxon>Heracleum</taxon>
    </lineage>
</organism>
<keyword evidence="18" id="KW-0675">Receptor</keyword>
<dbReference type="InterPro" id="IPR003609">
    <property type="entry name" value="Pan_app"/>
</dbReference>
<dbReference type="Gene3D" id="2.90.10.10">
    <property type="entry name" value="Bulb-type lectin domain"/>
    <property type="match status" value="1"/>
</dbReference>
<accession>A0AAD8ND05</accession>
<dbReference type="PROSITE" id="PS50948">
    <property type="entry name" value="PAN"/>
    <property type="match status" value="1"/>
</dbReference>
<evidence type="ECO:0000259" key="16">
    <source>
        <dbReference type="PROSITE" id="PS50927"/>
    </source>
</evidence>
<dbReference type="GO" id="GO:0004674">
    <property type="term" value="F:protein serine/threonine kinase activity"/>
    <property type="evidence" value="ECO:0007669"/>
    <property type="project" value="UniProtKB-KW"/>
</dbReference>
<dbReference type="CDD" id="cd00028">
    <property type="entry name" value="B_lectin"/>
    <property type="match status" value="1"/>
</dbReference>
<evidence type="ECO:0000256" key="11">
    <source>
        <dbReference type="ARBA" id="ARBA00047899"/>
    </source>
</evidence>
<dbReference type="AlphaFoldDB" id="A0AAD8ND05"/>
<sequence>MRISTKAFAIILVTSYLLAIATAIATLSANKFIKDGDTIVSSDGNFVLGFFSPGNSKNRYLGMWLRFSATTVVWVANRETPLNSTSGVLKLTASGKLHLLSNTNDLTPIWSSSASLSVQNPVAELREHGNLVVREENEEDPDKFLWQSFDHPTDTLLSGMKLGMNFVTGRETYLTSWKSGDDPAPGEFTYSMDSTGYPHNVIRTNGNETFQTGAWNGLRYSGRPKSTSSKTYTHKVVVNTEEVYYMFEEITSSILRLTINHTGQGQRWIWVQSLQKWNLLYYVPADNCDTYNICGAYGDCNISNGPACGCLEKFVPKDGIGWANGDWNNGCKRNKSLDCQKGDGFHKYSHIKVPDTLSTWIDERMDLKECEEACLKKCSCMAYASLNISDGESGCLQWFGDLIDIREVSGGGQDLFVRVALSDSDKEFKSSGKKGTTLIISLSVSGVSLLALTLVFCLWKKKKNSVSKRSEVSLRSISKEYSNMSQKENVELPYFYLSTLVHATNNFSPTNMLGQGGFGPVYKGILEDGQEIAVKCLSETSKQGTLEFMNEVKFIAKLQHRNLVRLLGYCIEGERKMLIYEYMPNKSLDWHIFDENRNRLLDWPKRFQIIDGIARGLLYLHQDSRLRIIHRDLKASNILLDIQMNPKISDFGTARSFSENETAANTNLIVGTFGYMSPEYAVDGLFSVKSDVFSFGVLVLEIVCGSRNRGFFHKDHLHNLLGHAWRLHKEGRSLELVHQCLRHDSRYVLEMIRSIHIALLCVQQSPEERPNMSTVVLMLGSKGELAMPLQPGFFTERHIVVNDFIDSTMLQEGNCATTAFCREAAEKLFKSCLFKLETKERFSISSSENEFTVSKLDNSYEIVVFSDESKDENSEYNL</sequence>
<dbReference type="Gene3D" id="3.50.4.10">
    <property type="entry name" value="Hepatocyte Growth Factor"/>
    <property type="match status" value="1"/>
</dbReference>
<dbReference type="CDD" id="cd14066">
    <property type="entry name" value="STKc_IRAK"/>
    <property type="match status" value="1"/>
</dbReference>
<name>A0AAD8ND05_9APIA</name>
<evidence type="ECO:0000256" key="10">
    <source>
        <dbReference type="ARBA" id="ARBA00023180"/>
    </source>
</evidence>
<feature type="domain" description="Bulb-type lectin" evidence="16">
    <location>
        <begin position="24"/>
        <end position="146"/>
    </location>
</feature>
<dbReference type="Pfam" id="PF08276">
    <property type="entry name" value="PAN_2"/>
    <property type="match status" value="1"/>
</dbReference>
<feature type="domain" description="Protein kinase" evidence="15">
    <location>
        <begin position="507"/>
        <end position="793"/>
    </location>
</feature>
<comment type="similarity">
    <text evidence="13">Belongs to the protein kinase superfamily. Ser/Thr protein kinase family.</text>
</comment>
<dbReference type="FunFam" id="1.10.510.10:FF:000060">
    <property type="entry name" value="G-type lectin S-receptor-like serine/threonine-protein kinase"/>
    <property type="match status" value="1"/>
</dbReference>
<evidence type="ECO:0000256" key="7">
    <source>
        <dbReference type="ARBA" id="ARBA00022777"/>
    </source>
</evidence>
<dbReference type="EMBL" id="JAUIZM010000001">
    <property type="protein sequence ID" value="KAK1404522.1"/>
    <property type="molecule type" value="Genomic_DNA"/>
</dbReference>
<dbReference type="GO" id="GO:0005524">
    <property type="term" value="F:ATP binding"/>
    <property type="evidence" value="ECO:0007669"/>
    <property type="project" value="UniProtKB-KW"/>
</dbReference>
<comment type="catalytic activity">
    <reaction evidence="11 13">
        <text>L-threonyl-[protein] + ATP = O-phospho-L-threonyl-[protein] + ADP + H(+)</text>
        <dbReference type="Rhea" id="RHEA:46608"/>
        <dbReference type="Rhea" id="RHEA-COMP:11060"/>
        <dbReference type="Rhea" id="RHEA-COMP:11605"/>
        <dbReference type="ChEBI" id="CHEBI:15378"/>
        <dbReference type="ChEBI" id="CHEBI:30013"/>
        <dbReference type="ChEBI" id="CHEBI:30616"/>
        <dbReference type="ChEBI" id="CHEBI:61977"/>
        <dbReference type="ChEBI" id="CHEBI:456216"/>
        <dbReference type="EC" id="2.7.11.1"/>
    </reaction>
</comment>
<reference evidence="18" key="2">
    <citation type="submission" date="2023-05" db="EMBL/GenBank/DDBJ databases">
        <authorList>
            <person name="Schelkunov M.I."/>
        </authorList>
    </citation>
    <scope>NUCLEOTIDE SEQUENCE</scope>
    <source>
        <strain evidence="18">Hsosn_3</strain>
        <tissue evidence="18">Leaf</tissue>
    </source>
</reference>
<dbReference type="SUPFAM" id="SSF56112">
    <property type="entry name" value="Protein kinase-like (PK-like)"/>
    <property type="match status" value="1"/>
</dbReference>
<dbReference type="SMART" id="SM00473">
    <property type="entry name" value="PAN_AP"/>
    <property type="match status" value="1"/>
</dbReference>
<evidence type="ECO:0000313" key="18">
    <source>
        <dbReference type="EMBL" id="KAK1404522.1"/>
    </source>
</evidence>
<evidence type="ECO:0000256" key="8">
    <source>
        <dbReference type="ARBA" id="ARBA00022840"/>
    </source>
</evidence>
<keyword evidence="14" id="KW-0472">Membrane</keyword>
<evidence type="ECO:0000256" key="1">
    <source>
        <dbReference type="ARBA" id="ARBA00004251"/>
    </source>
</evidence>
<evidence type="ECO:0000256" key="12">
    <source>
        <dbReference type="ARBA" id="ARBA00048679"/>
    </source>
</evidence>
<keyword evidence="19" id="KW-1185">Reference proteome</keyword>
<evidence type="ECO:0000256" key="9">
    <source>
        <dbReference type="ARBA" id="ARBA00023157"/>
    </source>
</evidence>
<dbReference type="PANTHER" id="PTHR27002">
    <property type="entry name" value="RECEPTOR-LIKE SERINE/THREONINE-PROTEIN KINASE SD1-8"/>
    <property type="match status" value="1"/>
</dbReference>
<dbReference type="EC" id="2.7.11.1" evidence="13"/>
<comment type="subcellular location">
    <subcellularLocation>
        <location evidence="1">Cell membrane</location>
        <topology evidence="1">Single-pass type I membrane protein</topology>
    </subcellularLocation>
</comment>
<dbReference type="InterPro" id="IPR011009">
    <property type="entry name" value="Kinase-like_dom_sf"/>
</dbReference>
<evidence type="ECO:0000313" key="19">
    <source>
        <dbReference type="Proteomes" id="UP001237642"/>
    </source>
</evidence>
<dbReference type="GO" id="GO:0005886">
    <property type="term" value="C:plasma membrane"/>
    <property type="evidence" value="ECO:0007669"/>
    <property type="project" value="UniProtKB-SubCell"/>
</dbReference>
<evidence type="ECO:0000256" key="2">
    <source>
        <dbReference type="ARBA" id="ARBA00022475"/>
    </source>
</evidence>
<dbReference type="PANTHER" id="PTHR27002:SF834">
    <property type="entry name" value="RECEPTOR-LIKE SERINE_THREONINE-PROTEIN KINASE"/>
    <property type="match status" value="1"/>
</dbReference>
<dbReference type="InterPro" id="IPR008271">
    <property type="entry name" value="Ser/Thr_kinase_AS"/>
</dbReference>
<evidence type="ECO:0000256" key="3">
    <source>
        <dbReference type="ARBA" id="ARBA00022527"/>
    </source>
</evidence>
<keyword evidence="14" id="KW-1133">Transmembrane helix</keyword>
<keyword evidence="14" id="KW-0812">Transmembrane</keyword>
<dbReference type="SMART" id="SM00220">
    <property type="entry name" value="S_TKc"/>
    <property type="match status" value="1"/>
</dbReference>
<dbReference type="InterPro" id="IPR000719">
    <property type="entry name" value="Prot_kinase_dom"/>
</dbReference>
<keyword evidence="5" id="KW-0732">Signal</keyword>
<evidence type="ECO:0000259" key="15">
    <source>
        <dbReference type="PROSITE" id="PS50011"/>
    </source>
</evidence>
<dbReference type="FunFam" id="3.30.200.20:FF:000195">
    <property type="entry name" value="G-type lectin S-receptor-like serine/threonine-protein kinase"/>
    <property type="match status" value="1"/>
</dbReference>
<dbReference type="PROSITE" id="PS50927">
    <property type="entry name" value="BULB_LECTIN"/>
    <property type="match status" value="1"/>
</dbReference>
<keyword evidence="10" id="KW-0325">Glycoprotein</keyword>
<evidence type="ECO:0000256" key="13">
    <source>
        <dbReference type="PIRNR" id="PIRNR000641"/>
    </source>
</evidence>
<evidence type="ECO:0000256" key="6">
    <source>
        <dbReference type="ARBA" id="ARBA00022741"/>
    </source>
</evidence>
<feature type="domain" description="Apple" evidence="17">
    <location>
        <begin position="339"/>
        <end position="420"/>
    </location>
</feature>
<evidence type="ECO:0000256" key="5">
    <source>
        <dbReference type="ARBA" id="ARBA00022729"/>
    </source>
</evidence>
<dbReference type="Pfam" id="PF07714">
    <property type="entry name" value="PK_Tyr_Ser-Thr"/>
    <property type="match status" value="1"/>
</dbReference>
<dbReference type="PIRSF" id="PIRSF000641">
    <property type="entry name" value="SRK"/>
    <property type="match status" value="1"/>
</dbReference>
<dbReference type="CDD" id="cd01098">
    <property type="entry name" value="PAN_AP_plant"/>
    <property type="match status" value="1"/>
</dbReference>